<evidence type="ECO:0000256" key="5">
    <source>
        <dbReference type="ARBA" id="ARBA00023125"/>
    </source>
</evidence>
<dbReference type="GO" id="GO:0008270">
    <property type="term" value="F:zinc ion binding"/>
    <property type="evidence" value="ECO:0007669"/>
    <property type="project" value="UniProtKB-KW"/>
</dbReference>
<evidence type="ECO:0000313" key="8">
    <source>
        <dbReference type="EMBL" id="JAD57390.1"/>
    </source>
</evidence>
<protein>
    <recommendedName>
        <fullName evidence="7">C3H1-type domain-containing protein</fullName>
    </recommendedName>
</protein>
<dbReference type="SUPFAM" id="SSF90229">
    <property type="entry name" value="CCCH zinc finger"/>
    <property type="match status" value="1"/>
</dbReference>
<reference evidence="8" key="2">
    <citation type="journal article" date="2015" name="Data Brief">
        <title>Shoot transcriptome of the giant reed, Arundo donax.</title>
        <authorList>
            <person name="Barrero R.A."/>
            <person name="Guerrero F.D."/>
            <person name="Moolhuijzen P."/>
            <person name="Goolsby J.A."/>
            <person name="Tidwell J."/>
            <person name="Bellgard S.E."/>
            <person name="Bellgard M.I."/>
        </authorList>
    </citation>
    <scope>NUCLEOTIDE SEQUENCE</scope>
    <source>
        <tissue evidence="8">Shoot tissue taken approximately 20 cm above the soil surface</tissue>
    </source>
</reference>
<dbReference type="Gene3D" id="4.10.1000.10">
    <property type="entry name" value="Zinc finger, CCCH-type"/>
    <property type="match status" value="1"/>
</dbReference>
<keyword evidence="3 6" id="KW-0862">Zinc</keyword>
<dbReference type="AlphaFoldDB" id="A0A0A9B834"/>
<sequence length="193" mass="22326">MPSNHGIACQSVNGYPHSNLKGRTEPCDFHFYRGYCRKGEDCCFSHTSGFPEMRNERRVHTLESLLMLDKEIRELLFSQRPPRVPIESLDMYTERYEKPLRIKGFGVEGQQHGKAGYNLIGLLMRLNTTKVMKRQGQHYIVPVEDAPKYLAHGFELVMPHASNDSNQIYLCSCVKAHALNKCFELLQLVWYCQ</sequence>
<dbReference type="PANTHER" id="PTHR24009">
    <property type="entry name" value="RNA-BINDING (RRM/RBD/RNP MOTIFS)"/>
    <property type="match status" value="1"/>
</dbReference>
<feature type="zinc finger region" description="C3H1-type" evidence="6">
    <location>
        <begin position="21"/>
        <end position="49"/>
    </location>
</feature>
<evidence type="ECO:0000256" key="2">
    <source>
        <dbReference type="ARBA" id="ARBA00022771"/>
    </source>
</evidence>
<evidence type="ECO:0000259" key="7">
    <source>
        <dbReference type="PROSITE" id="PS50103"/>
    </source>
</evidence>
<evidence type="ECO:0000256" key="1">
    <source>
        <dbReference type="ARBA" id="ARBA00022723"/>
    </source>
</evidence>
<keyword evidence="4" id="KW-0694">RNA-binding</keyword>
<dbReference type="InterPro" id="IPR000571">
    <property type="entry name" value="Znf_CCCH"/>
</dbReference>
<dbReference type="GO" id="GO:0003723">
    <property type="term" value="F:RNA binding"/>
    <property type="evidence" value="ECO:0007669"/>
    <property type="project" value="UniProtKB-KW"/>
</dbReference>
<accession>A0A0A9B834</accession>
<name>A0A0A9B834_ARUDO</name>
<keyword evidence="1 6" id="KW-0479">Metal-binding</keyword>
<proteinExistence type="predicted"/>
<organism evidence="8">
    <name type="scientific">Arundo donax</name>
    <name type="common">Giant reed</name>
    <name type="synonym">Donax arundinaceus</name>
    <dbReference type="NCBI Taxonomy" id="35708"/>
    <lineage>
        <taxon>Eukaryota</taxon>
        <taxon>Viridiplantae</taxon>
        <taxon>Streptophyta</taxon>
        <taxon>Embryophyta</taxon>
        <taxon>Tracheophyta</taxon>
        <taxon>Spermatophyta</taxon>
        <taxon>Magnoliopsida</taxon>
        <taxon>Liliopsida</taxon>
        <taxon>Poales</taxon>
        <taxon>Poaceae</taxon>
        <taxon>PACMAD clade</taxon>
        <taxon>Arundinoideae</taxon>
        <taxon>Arundineae</taxon>
        <taxon>Arundo</taxon>
    </lineage>
</organism>
<dbReference type="GO" id="GO:0003677">
    <property type="term" value="F:DNA binding"/>
    <property type="evidence" value="ECO:0007669"/>
    <property type="project" value="UniProtKB-KW"/>
</dbReference>
<reference evidence="8" key="1">
    <citation type="submission" date="2014-09" db="EMBL/GenBank/DDBJ databases">
        <authorList>
            <person name="Magalhaes I.L.F."/>
            <person name="Oliveira U."/>
            <person name="Santos F.R."/>
            <person name="Vidigal T.H.D.A."/>
            <person name="Brescovit A.D."/>
            <person name="Santos A.J."/>
        </authorList>
    </citation>
    <scope>NUCLEOTIDE SEQUENCE</scope>
    <source>
        <tissue evidence="8">Shoot tissue taken approximately 20 cm above the soil surface</tissue>
    </source>
</reference>
<feature type="domain" description="C3H1-type" evidence="7">
    <location>
        <begin position="21"/>
        <end position="49"/>
    </location>
</feature>
<evidence type="ECO:0000256" key="3">
    <source>
        <dbReference type="ARBA" id="ARBA00022833"/>
    </source>
</evidence>
<evidence type="ECO:0000256" key="6">
    <source>
        <dbReference type="PROSITE-ProRule" id="PRU00723"/>
    </source>
</evidence>
<dbReference type="PROSITE" id="PS50103">
    <property type="entry name" value="ZF_C3H1"/>
    <property type="match status" value="1"/>
</dbReference>
<keyword evidence="5" id="KW-0238">DNA-binding</keyword>
<dbReference type="PANTHER" id="PTHR24009:SF0">
    <property type="entry name" value="ZINC FINGER CCCH DOMAIN-CONTAINING PROTEIN 18"/>
    <property type="match status" value="1"/>
</dbReference>
<evidence type="ECO:0000256" key="4">
    <source>
        <dbReference type="ARBA" id="ARBA00022884"/>
    </source>
</evidence>
<keyword evidence="2 6" id="KW-0863">Zinc-finger</keyword>
<dbReference type="InterPro" id="IPR036855">
    <property type="entry name" value="Znf_CCCH_sf"/>
</dbReference>
<dbReference type="EMBL" id="GBRH01240505">
    <property type="protein sequence ID" value="JAD57390.1"/>
    <property type="molecule type" value="Transcribed_RNA"/>
</dbReference>